<evidence type="ECO:0000313" key="1">
    <source>
        <dbReference type="EMBL" id="QFY44494.1"/>
    </source>
</evidence>
<reference evidence="1 2" key="1">
    <citation type="submission" date="2019-09" db="EMBL/GenBank/DDBJ databases">
        <title>Ecophysiology of the spiral-shaped methanotroph Methylospira mobilis as revealed by the complete genome sequence.</title>
        <authorList>
            <person name="Oshkin I.Y."/>
            <person name="Dedysh S.N."/>
            <person name="Miroshnikov K."/>
            <person name="Danilova O.V."/>
            <person name="Hakobyan A."/>
            <person name="Liesack W."/>
        </authorList>
    </citation>
    <scope>NUCLEOTIDE SEQUENCE [LARGE SCALE GENOMIC DNA]</scope>
    <source>
        <strain evidence="1 2">Shm1</strain>
    </source>
</reference>
<dbReference type="InParanoid" id="A0A5Q0BQM2"/>
<evidence type="ECO:0000313" key="2">
    <source>
        <dbReference type="Proteomes" id="UP000325755"/>
    </source>
</evidence>
<dbReference type="EMBL" id="CP044205">
    <property type="protein sequence ID" value="QFY44494.1"/>
    <property type="molecule type" value="Genomic_DNA"/>
</dbReference>
<protein>
    <submittedName>
        <fullName evidence="1">Uncharacterized protein</fullName>
    </submittedName>
</protein>
<sequence length="146" mass="16971">MMYEDSKVAFIRTTVKLPFLPIYVNCLHTMTSIKNDNVLVIDALPFGVISRLEMIYNEIDPRTTELVNNYSLDVPGIFYPFKNLICKVITRWNDVNWDEDLPLKIRRQLAIDSNFIDFYGKSDRVGDANKQLKLPIPRTKDSILNN</sequence>
<gene>
    <name evidence="1" type="ORF">F6R98_19205</name>
</gene>
<dbReference type="KEGG" id="mmob:F6R98_19205"/>
<proteinExistence type="predicted"/>
<organism evidence="1 2">
    <name type="scientific">Candidatus Methylospira mobilis</name>
    <dbReference type="NCBI Taxonomy" id="1808979"/>
    <lineage>
        <taxon>Bacteria</taxon>
        <taxon>Pseudomonadati</taxon>
        <taxon>Pseudomonadota</taxon>
        <taxon>Gammaproteobacteria</taxon>
        <taxon>Methylococcales</taxon>
        <taxon>Methylococcaceae</taxon>
        <taxon>Candidatus Methylospira</taxon>
    </lineage>
</organism>
<dbReference type="Proteomes" id="UP000325755">
    <property type="component" value="Chromosome"/>
</dbReference>
<dbReference type="AlphaFoldDB" id="A0A5Q0BQM2"/>
<accession>A0A5Q0BQM2</accession>
<keyword evidence="2" id="KW-1185">Reference proteome</keyword>
<name>A0A5Q0BQM2_9GAMM</name>
<dbReference type="RefSeq" id="WP_153250455.1">
    <property type="nucleotide sequence ID" value="NZ_CP044205.1"/>
</dbReference>